<evidence type="ECO:0000256" key="1">
    <source>
        <dbReference type="ARBA" id="ARBA00004123"/>
    </source>
</evidence>
<dbReference type="CDD" id="cd09193">
    <property type="entry name" value="PLDc_mTdp1_1"/>
    <property type="match status" value="1"/>
</dbReference>
<feature type="compositionally biased region" description="Low complexity" evidence="12">
    <location>
        <begin position="114"/>
        <end position="127"/>
    </location>
</feature>
<evidence type="ECO:0000256" key="10">
    <source>
        <dbReference type="PIRSR" id="PIRSR610347-2"/>
    </source>
</evidence>
<reference evidence="14" key="1">
    <citation type="submission" date="2021-05" db="EMBL/GenBank/DDBJ databases">
        <authorList>
            <person name="Alioto T."/>
            <person name="Alioto T."/>
            <person name="Gomez Garrido J."/>
        </authorList>
    </citation>
    <scope>NUCLEOTIDE SEQUENCE</scope>
</reference>
<dbReference type="PANTHER" id="PTHR12415">
    <property type="entry name" value="TYROSYL-DNA PHOSPHODIESTERASE 1"/>
    <property type="match status" value="1"/>
</dbReference>
<comment type="subcellular location">
    <subcellularLocation>
        <location evidence="1">Nucleus</location>
    </subcellularLocation>
</comment>
<feature type="binding site" evidence="10">
    <location>
        <position position="314"/>
    </location>
    <ligand>
        <name>substrate</name>
    </ligand>
</feature>
<evidence type="ECO:0000256" key="9">
    <source>
        <dbReference type="PIRSR" id="PIRSR610347-1"/>
    </source>
</evidence>
<keyword evidence="6" id="KW-0269">Exonuclease</keyword>
<feature type="compositionally biased region" description="Low complexity" evidence="12">
    <location>
        <begin position="164"/>
        <end position="178"/>
    </location>
</feature>
<keyword evidence="3" id="KW-0540">Nuclease</keyword>
<comment type="similarity">
    <text evidence="2">Belongs to the tyrosyl-DNA phosphodiesterase family.</text>
</comment>
<feature type="region of interest" description="Disordered" evidence="12">
    <location>
        <begin position="78"/>
        <end position="133"/>
    </location>
</feature>
<dbReference type="SUPFAM" id="SSF56024">
    <property type="entry name" value="Phospholipase D/nuclease"/>
    <property type="match status" value="2"/>
</dbReference>
<dbReference type="InterPro" id="IPR019406">
    <property type="entry name" value="APLF_PBZ"/>
</dbReference>
<organism evidence="14">
    <name type="scientific">Culex pipiens</name>
    <name type="common">House mosquito</name>
    <dbReference type="NCBI Taxonomy" id="7175"/>
    <lineage>
        <taxon>Eukaryota</taxon>
        <taxon>Metazoa</taxon>
        <taxon>Ecdysozoa</taxon>
        <taxon>Arthropoda</taxon>
        <taxon>Hexapoda</taxon>
        <taxon>Insecta</taxon>
        <taxon>Pterygota</taxon>
        <taxon>Neoptera</taxon>
        <taxon>Endopterygota</taxon>
        <taxon>Diptera</taxon>
        <taxon>Nematocera</taxon>
        <taxon>Culicoidea</taxon>
        <taxon>Culicidae</taxon>
        <taxon>Culicinae</taxon>
        <taxon>Culicini</taxon>
        <taxon>Culex</taxon>
        <taxon>Culex</taxon>
    </lineage>
</organism>
<dbReference type="FunFam" id="3.30.870.10:FF:000051">
    <property type="entry name" value="Probable tyrosyl-DNA phosphodiesterase"/>
    <property type="match status" value="1"/>
</dbReference>
<evidence type="ECO:0000313" key="14">
    <source>
        <dbReference type="EMBL" id="CAG6467065.1"/>
    </source>
</evidence>
<evidence type="ECO:0000256" key="5">
    <source>
        <dbReference type="ARBA" id="ARBA00022801"/>
    </source>
</evidence>
<keyword evidence="8" id="KW-0539">Nucleus</keyword>
<evidence type="ECO:0000256" key="8">
    <source>
        <dbReference type="ARBA" id="ARBA00023242"/>
    </source>
</evidence>
<feature type="compositionally biased region" description="Basic and acidic residues" evidence="12">
    <location>
        <begin position="90"/>
        <end position="103"/>
    </location>
</feature>
<feature type="binding site" evidence="10">
    <location>
        <position position="543"/>
    </location>
    <ligand>
        <name>substrate</name>
    </ligand>
</feature>
<dbReference type="AlphaFoldDB" id="A0A8D8B4P6"/>
<dbReference type="GO" id="GO:0003697">
    <property type="term" value="F:single-stranded DNA binding"/>
    <property type="evidence" value="ECO:0007669"/>
    <property type="project" value="TreeGrafter"/>
</dbReference>
<dbReference type="EMBL" id="HBUE01057487">
    <property type="protein sequence ID" value="CAG6467065.1"/>
    <property type="molecule type" value="Transcribed_RNA"/>
</dbReference>
<protein>
    <submittedName>
        <fullName evidence="14">Probable tyrosyl-DNA phosphodiesterase</fullName>
    </submittedName>
</protein>
<dbReference type="Pfam" id="PF06087">
    <property type="entry name" value="Tyr-DNA_phospho"/>
    <property type="match status" value="1"/>
</dbReference>
<dbReference type="InterPro" id="IPR010347">
    <property type="entry name" value="Tdp1"/>
</dbReference>
<dbReference type="Gene3D" id="3.30.870.10">
    <property type="entry name" value="Endonuclease Chain A"/>
    <property type="match status" value="2"/>
</dbReference>
<dbReference type="GO" id="GO:0003690">
    <property type="term" value="F:double-stranded DNA binding"/>
    <property type="evidence" value="ECO:0007669"/>
    <property type="project" value="TreeGrafter"/>
</dbReference>
<feature type="region of interest" description="Disordered" evidence="12">
    <location>
        <begin position="145"/>
        <end position="183"/>
    </location>
</feature>
<feature type="active site" description="Proton donor/acceptor" evidence="9">
    <location>
        <position position="541"/>
    </location>
</feature>
<evidence type="ECO:0000256" key="4">
    <source>
        <dbReference type="ARBA" id="ARBA00022763"/>
    </source>
</evidence>
<sequence>MADKDTNKRRTFDKVPTKICQYGTDCYRKNPNHFKELSHPHLESILTESPKGKYRIPDELSMSREVVAEQLKIIAQLYPELESNPPAKQPKKDDTPTAVEKVKAATPLKPDKMASSPPKTKSPATPSGAPSKGNAVADLFAERRARMAKQQQEQKKAEVPPPAQQSSSSSQPRKPTPQTGVSLKKVIPRNIHDYYPVVAPKGKMAAKLAAAAPYNMFFTTITDAPVTHREPLSVTFQELLDPSLGELECSVQMNFMVDIGWLLGHYFFAGYEDRPLLILYGDESPELKTVSTKKPNVTALKVHIATPFGVHHTKMGLYGYTDGSMRVVISTANLYEDDFHNRTQGLWISPRLPALAEDADTGAGESRTGFRESLITYLNSYKFAQLAAWVSRIQRTDFGEVNVFFVASIPGGHLNTAKGPLWGHPRLGYLLGKHSAPIDDGCPLVAQSSSIGSLGPNPQSWVLSEIMASFRRDSAPVGLRRVPGFRMIFPSFSNVRNSHDNLLGGGCLPYMRATHEKQPWLKDHLHQWKSDCRNRTKAVPHIKTYCRWSHRGLYWFLLTSANLSKAAWGVYNKSAKFEAPLRINSYEVGVLFLPKFVVGCGRCFED</sequence>
<keyword evidence="5" id="KW-0378">Hydrolase</keyword>
<evidence type="ECO:0000259" key="13">
    <source>
        <dbReference type="Pfam" id="PF10283"/>
    </source>
</evidence>
<feature type="site" description="Interaction with DNA" evidence="11">
    <location>
        <position position="564"/>
    </location>
</feature>
<feature type="domain" description="PBZ-type" evidence="13">
    <location>
        <begin position="20"/>
        <end position="41"/>
    </location>
</feature>
<accession>A0A8D8B4P6</accession>
<dbReference type="GO" id="GO:0017005">
    <property type="term" value="F:3'-tyrosyl-DNA phosphodiesterase activity"/>
    <property type="evidence" value="ECO:0007669"/>
    <property type="project" value="TreeGrafter"/>
</dbReference>
<dbReference type="GO" id="GO:0006281">
    <property type="term" value="P:DNA repair"/>
    <property type="evidence" value="ECO:0007669"/>
    <property type="project" value="UniProtKB-KW"/>
</dbReference>
<dbReference type="GO" id="GO:0005634">
    <property type="term" value="C:nucleus"/>
    <property type="evidence" value="ECO:0007669"/>
    <property type="project" value="UniProtKB-SubCell"/>
</dbReference>
<name>A0A8D8B4P6_CULPI</name>
<evidence type="ECO:0000256" key="3">
    <source>
        <dbReference type="ARBA" id="ARBA00022722"/>
    </source>
</evidence>
<proteinExistence type="inferred from homology"/>
<keyword evidence="7" id="KW-0234">DNA repair</keyword>
<dbReference type="PANTHER" id="PTHR12415:SF0">
    <property type="entry name" value="TYROSYL-DNA PHOSPHODIESTERASE 1"/>
    <property type="match status" value="1"/>
</dbReference>
<dbReference type="GO" id="GO:0004527">
    <property type="term" value="F:exonuclease activity"/>
    <property type="evidence" value="ECO:0007669"/>
    <property type="project" value="UniProtKB-KW"/>
</dbReference>
<dbReference type="Pfam" id="PF10283">
    <property type="entry name" value="zf-CCHH"/>
    <property type="match status" value="1"/>
</dbReference>
<feature type="active site" description="Nucleophile" evidence="9">
    <location>
        <position position="312"/>
    </location>
</feature>
<evidence type="ECO:0000256" key="6">
    <source>
        <dbReference type="ARBA" id="ARBA00022839"/>
    </source>
</evidence>
<keyword evidence="4" id="KW-0227">DNA damage</keyword>
<evidence type="ECO:0000256" key="12">
    <source>
        <dbReference type="SAM" id="MobiDB-lite"/>
    </source>
</evidence>
<evidence type="ECO:0000256" key="7">
    <source>
        <dbReference type="ARBA" id="ARBA00023204"/>
    </source>
</evidence>
<evidence type="ECO:0000256" key="11">
    <source>
        <dbReference type="PIRSR" id="PIRSR610347-3"/>
    </source>
</evidence>
<evidence type="ECO:0000256" key="2">
    <source>
        <dbReference type="ARBA" id="ARBA00010205"/>
    </source>
</evidence>